<dbReference type="EMBL" id="DXGH01000041">
    <property type="protein sequence ID" value="HIW81429.1"/>
    <property type="molecule type" value="Genomic_DNA"/>
</dbReference>
<name>A0A9D1R5S4_9FIRM</name>
<proteinExistence type="predicted"/>
<reference evidence="1" key="1">
    <citation type="journal article" date="2021" name="PeerJ">
        <title>Extensive microbial diversity within the chicken gut microbiome revealed by metagenomics and culture.</title>
        <authorList>
            <person name="Gilroy R."/>
            <person name="Ravi A."/>
            <person name="Getino M."/>
            <person name="Pursley I."/>
            <person name="Horton D.L."/>
            <person name="Alikhan N.F."/>
            <person name="Baker D."/>
            <person name="Gharbi K."/>
            <person name="Hall N."/>
            <person name="Watson M."/>
            <person name="Adriaenssens E.M."/>
            <person name="Foster-Nyarko E."/>
            <person name="Jarju S."/>
            <person name="Secka A."/>
            <person name="Antonio M."/>
            <person name="Oren A."/>
            <person name="Chaudhuri R.R."/>
            <person name="La Ragione R."/>
            <person name="Hildebrand F."/>
            <person name="Pallen M.J."/>
        </authorList>
    </citation>
    <scope>NUCLEOTIDE SEQUENCE</scope>
    <source>
        <strain evidence="1">CHK195-6426</strain>
    </source>
</reference>
<dbReference type="Proteomes" id="UP000824265">
    <property type="component" value="Unassembled WGS sequence"/>
</dbReference>
<gene>
    <name evidence="1" type="ORF">H9742_07925</name>
</gene>
<comment type="caution">
    <text evidence="1">The sequence shown here is derived from an EMBL/GenBank/DDBJ whole genome shotgun (WGS) entry which is preliminary data.</text>
</comment>
<organism evidence="1 2">
    <name type="scientific">Candidatus Acetatifactor stercoripullorum</name>
    <dbReference type="NCBI Taxonomy" id="2838414"/>
    <lineage>
        <taxon>Bacteria</taxon>
        <taxon>Bacillati</taxon>
        <taxon>Bacillota</taxon>
        <taxon>Clostridia</taxon>
        <taxon>Lachnospirales</taxon>
        <taxon>Lachnospiraceae</taxon>
        <taxon>Acetatifactor</taxon>
    </lineage>
</organism>
<accession>A0A9D1R5S4</accession>
<dbReference type="CDD" id="cd17792">
    <property type="entry name" value="CtkA"/>
    <property type="match status" value="1"/>
</dbReference>
<sequence length="303" mass="35434">MELINFNDFQQNQRMYGGTAGRKMGITYNGKDYLLKFPGNLKEQKMKNINLSYSNSPICEYIGSKIYELVELPVHNTILGIRNGKIVVACEDFLQDGDRLYEFDKIKVTFEPHFLDSNGNETNGVGVDLYEIMMTLQEHPFLQNIPGVKEHFWNMFVMDALIGNTDRNNSNWGIILRKDGSKEIAPVYDNGNCLNSKWDDEKMQIVMDDDGKMEAEAYKARRCIYELQGKRVNPYHIIESMEYQECSDAVRNLTPKIESCMSRIWLIIEEIPVLSEIQKRFFTRIIQWRYEKVLLPVYQELMK</sequence>
<dbReference type="AlphaFoldDB" id="A0A9D1R5S4"/>
<reference evidence="1" key="2">
    <citation type="submission" date="2021-04" db="EMBL/GenBank/DDBJ databases">
        <authorList>
            <person name="Gilroy R."/>
        </authorList>
    </citation>
    <scope>NUCLEOTIDE SEQUENCE</scope>
    <source>
        <strain evidence="1">CHK195-6426</strain>
    </source>
</reference>
<dbReference type="Gene3D" id="1.10.1070.20">
    <property type="match status" value="1"/>
</dbReference>
<evidence type="ECO:0000313" key="1">
    <source>
        <dbReference type="EMBL" id="HIW81429.1"/>
    </source>
</evidence>
<evidence type="ECO:0000313" key="2">
    <source>
        <dbReference type="Proteomes" id="UP000824265"/>
    </source>
</evidence>
<protein>
    <submittedName>
        <fullName evidence="1">CtkA family protein</fullName>
    </submittedName>
</protein>
<dbReference type="Gene3D" id="3.30.200.120">
    <property type="match status" value="1"/>
</dbReference>